<evidence type="ECO:0000313" key="1">
    <source>
        <dbReference type="EMBL" id="QJB22149.1"/>
    </source>
</evidence>
<proteinExistence type="predicted"/>
<evidence type="ECO:0000313" key="2">
    <source>
        <dbReference type="Proteomes" id="UP000671849"/>
    </source>
</evidence>
<dbReference type="Proteomes" id="UP000671849">
    <property type="component" value="Segment"/>
</dbReference>
<protein>
    <submittedName>
        <fullName evidence="1">Uncharacterized protein</fullName>
    </submittedName>
</protein>
<organism evidence="1 2">
    <name type="scientific">Xanthomonas phage FoX6</name>
    <dbReference type="NCBI Taxonomy" id="2723902"/>
    <lineage>
        <taxon>Viruses</taxon>
        <taxon>Duplodnaviria</taxon>
        <taxon>Heunggongvirae</taxon>
        <taxon>Uroviricota</taxon>
        <taxon>Caudoviricetes</taxon>
        <taxon>Lindbergviridae</taxon>
        <taxon>Carpasinavirus</taxon>
        <taxon>Carpasinavirus FoX6</taxon>
        <taxon>Carpasinavirus XcP1</taxon>
    </lineage>
</organism>
<reference evidence="1 2" key="1">
    <citation type="submission" date="2020-03" db="EMBL/GenBank/DDBJ databases">
        <title>Development of an integrated pest management strategy to control Xanthomonas campestris pv. campestris by using bacteriophages.</title>
        <authorList>
            <person name="Fortuna K.J."/>
            <person name="Holtappels D."/>
            <person name="Lavigne R."/>
            <person name="Wagemans J."/>
        </authorList>
    </citation>
    <scope>NUCLEOTIDE SEQUENCE [LARGE SCALE GENOMIC DNA]</scope>
</reference>
<keyword evidence="2" id="KW-1185">Reference proteome</keyword>
<dbReference type="EMBL" id="MT161386">
    <property type="protein sequence ID" value="QJB22149.1"/>
    <property type="molecule type" value="Genomic_DNA"/>
</dbReference>
<sequence length="32" mass="3748">MWIPKKTAKAFRVMRGSRSRRSCASILSRPIR</sequence>
<gene>
    <name evidence="1" type="ORF">XccvBFoX6_gp91c</name>
</gene>
<name>A0A858NNT2_9CAUD</name>
<accession>A0A858NNT2</accession>